<sequence length="87" mass="10506">MLLVGWCSFFPWQPWMALYQVCLLHQDYSMLLVWLLPRQHGFHPSYLITQHCLLTHNIMHQLCHQGYIQCHRCQVAFHYPGPKQWEA</sequence>
<name>A0A2P2M5G1_RHIMU</name>
<dbReference type="EMBL" id="GGEC01044960">
    <property type="protein sequence ID" value="MBX25444.1"/>
    <property type="molecule type" value="Transcribed_RNA"/>
</dbReference>
<reference evidence="1" key="1">
    <citation type="submission" date="2018-02" db="EMBL/GenBank/DDBJ databases">
        <title>Rhizophora mucronata_Transcriptome.</title>
        <authorList>
            <person name="Meera S.P."/>
            <person name="Sreeshan A."/>
            <person name="Augustine A."/>
        </authorList>
    </citation>
    <scope>NUCLEOTIDE SEQUENCE</scope>
    <source>
        <tissue evidence="1">Leaf</tissue>
    </source>
</reference>
<evidence type="ECO:0000313" key="1">
    <source>
        <dbReference type="EMBL" id="MBX25444.1"/>
    </source>
</evidence>
<proteinExistence type="predicted"/>
<protein>
    <submittedName>
        <fullName evidence="1">Uncharacterized protein</fullName>
    </submittedName>
</protein>
<organism evidence="1">
    <name type="scientific">Rhizophora mucronata</name>
    <name type="common">Asiatic mangrove</name>
    <dbReference type="NCBI Taxonomy" id="61149"/>
    <lineage>
        <taxon>Eukaryota</taxon>
        <taxon>Viridiplantae</taxon>
        <taxon>Streptophyta</taxon>
        <taxon>Embryophyta</taxon>
        <taxon>Tracheophyta</taxon>
        <taxon>Spermatophyta</taxon>
        <taxon>Magnoliopsida</taxon>
        <taxon>eudicotyledons</taxon>
        <taxon>Gunneridae</taxon>
        <taxon>Pentapetalae</taxon>
        <taxon>rosids</taxon>
        <taxon>fabids</taxon>
        <taxon>Malpighiales</taxon>
        <taxon>Rhizophoraceae</taxon>
        <taxon>Rhizophora</taxon>
    </lineage>
</organism>
<accession>A0A2P2M5G1</accession>
<dbReference type="AlphaFoldDB" id="A0A2P2M5G1"/>